<reference evidence="5 6" key="1">
    <citation type="submission" date="2020-08" db="EMBL/GenBank/DDBJ databases">
        <title>The isolate Caproiciproducens sp. 7D4C2 produces n-caproate at mildly acidic conditions from hexoses: genome and rBOX comparison with related strains and chain-elongating bacteria.</title>
        <authorList>
            <person name="Esquivel-Elizondo S."/>
            <person name="Bagci C."/>
            <person name="Temovska M."/>
            <person name="Jeon B.S."/>
            <person name="Bessarab I."/>
            <person name="Williams R.B.H."/>
            <person name="Huson D.H."/>
            <person name="Angenent L.T."/>
        </authorList>
    </citation>
    <scope>NUCLEOTIDE SEQUENCE [LARGE SCALE GENOMIC DNA]</scope>
    <source>
        <strain evidence="5 6">7D4C2</strain>
    </source>
</reference>
<keyword evidence="4" id="KW-0732">Signal</keyword>
<dbReference type="EMBL" id="CP060286">
    <property type="protein sequence ID" value="QNK42448.1"/>
    <property type="molecule type" value="Genomic_DNA"/>
</dbReference>
<sequence>MEQFNSTIGTQKGIVVTPVFQNYPGTNALTAAMSTDDVKNMPDVIQLYSESVNLIRNYKRTVKLEDYISRSDSGVKKSDLIPNAVSSYSIQGKMIGVPYNVSTLMLYYNKTLFKKAGYESPPKTIDEMAKMLPNLVSKANVKYGLDAQISEYELENWISTQGAGGSYFGDNESGHDKSMTGLQCDKDGTLMKFLTEWKKLVDTKAYQPIQDSSVAQEFAKEMYAMVVMTSSRIPKVDKLIGSNFDWDVAPIPTVSSSDIGGAYPSGGGLFMLDRNDEARKDASWQFIQYMISPEAQTIWLQGTGYIPVNIHAQNLGTYKEAIKKQPKLQVPYNTLIKANDKVVGSFCPNSDKVNTVIKNAMKTFGKGSADANTTYSAITQGCAMAIQDYYRANPNQK</sequence>
<protein>
    <submittedName>
        <fullName evidence="5">Extracellular solute-binding protein</fullName>
    </submittedName>
</protein>
<evidence type="ECO:0000313" key="6">
    <source>
        <dbReference type="Proteomes" id="UP000515909"/>
    </source>
</evidence>
<comment type="similarity">
    <text evidence="2">Belongs to the bacterial solute-binding protein 1 family.</text>
</comment>
<name>A0A7G8TFQ7_9FIRM</name>
<dbReference type="SUPFAM" id="SSF53850">
    <property type="entry name" value="Periplasmic binding protein-like II"/>
    <property type="match status" value="1"/>
</dbReference>
<dbReference type="Proteomes" id="UP000515909">
    <property type="component" value="Chromosome"/>
</dbReference>
<dbReference type="Pfam" id="PF13416">
    <property type="entry name" value="SBP_bac_8"/>
    <property type="match status" value="1"/>
</dbReference>
<dbReference type="AlphaFoldDB" id="A0A7G8TFQ7"/>
<keyword evidence="3" id="KW-0813">Transport</keyword>
<accession>A0A7G8TFQ7</accession>
<dbReference type="KEGG" id="cfem:HCR03_09705"/>
<evidence type="ECO:0000256" key="3">
    <source>
        <dbReference type="ARBA" id="ARBA00022448"/>
    </source>
</evidence>
<dbReference type="InterPro" id="IPR050490">
    <property type="entry name" value="Bact_solute-bd_prot1"/>
</dbReference>
<dbReference type="PANTHER" id="PTHR43649">
    <property type="entry name" value="ARABINOSE-BINDING PROTEIN-RELATED"/>
    <property type="match status" value="1"/>
</dbReference>
<evidence type="ECO:0000256" key="1">
    <source>
        <dbReference type="ARBA" id="ARBA00004196"/>
    </source>
</evidence>
<dbReference type="Gene3D" id="3.40.190.10">
    <property type="entry name" value="Periplasmic binding protein-like II"/>
    <property type="match status" value="2"/>
</dbReference>
<dbReference type="RefSeq" id="WP_187037932.1">
    <property type="nucleotide sequence ID" value="NZ_CP060286.1"/>
</dbReference>
<organism evidence="5 6">
    <name type="scientific">Caproicibacter fermentans</name>
    <dbReference type="NCBI Taxonomy" id="2576756"/>
    <lineage>
        <taxon>Bacteria</taxon>
        <taxon>Bacillati</taxon>
        <taxon>Bacillota</taxon>
        <taxon>Clostridia</taxon>
        <taxon>Eubacteriales</taxon>
        <taxon>Acutalibacteraceae</taxon>
        <taxon>Caproicibacter</taxon>
    </lineage>
</organism>
<comment type="subcellular location">
    <subcellularLocation>
        <location evidence="1">Cell envelope</location>
    </subcellularLocation>
</comment>
<dbReference type="GO" id="GO:0030313">
    <property type="term" value="C:cell envelope"/>
    <property type="evidence" value="ECO:0007669"/>
    <property type="project" value="UniProtKB-SubCell"/>
</dbReference>
<gene>
    <name evidence="5" type="ORF">HCR03_09705</name>
</gene>
<evidence type="ECO:0000256" key="4">
    <source>
        <dbReference type="ARBA" id="ARBA00022729"/>
    </source>
</evidence>
<evidence type="ECO:0000313" key="5">
    <source>
        <dbReference type="EMBL" id="QNK42448.1"/>
    </source>
</evidence>
<proteinExistence type="inferred from homology"/>
<dbReference type="InterPro" id="IPR006059">
    <property type="entry name" value="SBP"/>
</dbReference>
<dbReference type="PANTHER" id="PTHR43649:SF31">
    <property type="entry name" value="SN-GLYCEROL-3-PHOSPHATE-BINDING PERIPLASMIC PROTEIN UGPB"/>
    <property type="match status" value="1"/>
</dbReference>
<evidence type="ECO:0000256" key="2">
    <source>
        <dbReference type="ARBA" id="ARBA00008520"/>
    </source>
</evidence>